<dbReference type="Pfam" id="PF25989">
    <property type="entry name" value="YknX_C"/>
    <property type="match status" value="1"/>
</dbReference>
<protein>
    <submittedName>
        <fullName evidence="6">Efflux transporter periplasmic adaptor subunit</fullName>
    </submittedName>
</protein>
<dbReference type="EMBL" id="LVYD01000064">
    <property type="protein sequence ID" value="OQP60375.1"/>
    <property type="molecule type" value="Genomic_DNA"/>
</dbReference>
<name>A0A1V9FPT2_9BACT</name>
<dbReference type="Gene3D" id="2.40.30.170">
    <property type="match status" value="1"/>
</dbReference>
<organism evidence="6 7">
    <name type="scientific">Niastella vici</name>
    <dbReference type="NCBI Taxonomy" id="1703345"/>
    <lineage>
        <taxon>Bacteria</taxon>
        <taxon>Pseudomonadati</taxon>
        <taxon>Bacteroidota</taxon>
        <taxon>Chitinophagia</taxon>
        <taxon>Chitinophagales</taxon>
        <taxon>Chitinophagaceae</taxon>
        <taxon>Niastella</taxon>
    </lineage>
</organism>
<proteinExistence type="inferred from homology"/>
<dbReference type="Proteomes" id="UP000192796">
    <property type="component" value="Unassembled WGS sequence"/>
</dbReference>
<evidence type="ECO:0000256" key="1">
    <source>
        <dbReference type="ARBA" id="ARBA00009477"/>
    </source>
</evidence>
<evidence type="ECO:0000259" key="5">
    <source>
        <dbReference type="Pfam" id="PF25989"/>
    </source>
</evidence>
<dbReference type="Pfam" id="PF25973">
    <property type="entry name" value="BSH_CzcB"/>
    <property type="match status" value="1"/>
</dbReference>
<dbReference type="SUPFAM" id="SSF111369">
    <property type="entry name" value="HlyD-like secretion proteins"/>
    <property type="match status" value="1"/>
</dbReference>
<dbReference type="GO" id="GO:1990281">
    <property type="term" value="C:efflux pump complex"/>
    <property type="evidence" value="ECO:0007669"/>
    <property type="project" value="TreeGrafter"/>
</dbReference>
<sequence>MKKIIRIIVTIVVIIISIGAIAKVLSNNKKKSEEKTQIVAQTNATVAVRIDTVTRAVPDLDVIANGNFAPAQELSLAAEKAGRIVNVLVDEGSFVQKGQTVATIRVDQLSVDLQNAETNYQTARTDLERYENAFKTGGVTQQQLDNARQSVNNAKTKLDQSRINLGDASIRATISGIVNKRHIEPGSVVSAGTALFDIVNVSTLKLKVTVNEAQIPYLKLGKQVQVKASVFPDKTFSGKINFIAPKADEALNFPVEITITNNAANQLKAGMYGTAVFDFPNQSAVIMIPRTAFVGSVNSKQVFVADNGVARLKTVTPGRVMGEKVEVLDGLTEGAIAIISGQINLVDGTPVSVIQ</sequence>
<dbReference type="PANTHER" id="PTHR30469:SF15">
    <property type="entry name" value="HLYD FAMILY OF SECRETION PROTEINS"/>
    <property type="match status" value="1"/>
</dbReference>
<dbReference type="AlphaFoldDB" id="A0A1V9FPT2"/>
<dbReference type="Pfam" id="PF25954">
    <property type="entry name" value="Beta-barrel_RND_2"/>
    <property type="match status" value="1"/>
</dbReference>
<dbReference type="RefSeq" id="WP_081153335.1">
    <property type="nucleotide sequence ID" value="NZ_LVYD01000064.1"/>
</dbReference>
<dbReference type="InterPro" id="IPR058792">
    <property type="entry name" value="Beta-barrel_RND_2"/>
</dbReference>
<dbReference type="Gene3D" id="1.10.287.470">
    <property type="entry name" value="Helix hairpin bin"/>
    <property type="match status" value="1"/>
</dbReference>
<evidence type="ECO:0000313" key="7">
    <source>
        <dbReference type="Proteomes" id="UP000192796"/>
    </source>
</evidence>
<keyword evidence="7" id="KW-1185">Reference proteome</keyword>
<dbReference type="STRING" id="1703345.A3860_33895"/>
<accession>A0A1V9FPT2</accession>
<dbReference type="OrthoDB" id="9784685at2"/>
<gene>
    <name evidence="6" type="ORF">A3860_33895</name>
</gene>
<dbReference type="NCBIfam" id="TIGR01730">
    <property type="entry name" value="RND_mfp"/>
    <property type="match status" value="1"/>
</dbReference>
<feature type="coiled-coil region" evidence="2">
    <location>
        <begin position="106"/>
        <end position="164"/>
    </location>
</feature>
<feature type="domain" description="YknX-like C-terminal permuted SH3-like" evidence="5">
    <location>
        <begin position="286"/>
        <end position="353"/>
    </location>
</feature>
<dbReference type="InterPro" id="IPR058637">
    <property type="entry name" value="YknX-like_C"/>
</dbReference>
<reference evidence="6 7" key="1">
    <citation type="submission" date="2016-03" db="EMBL/GenBank/DDBJ databases">
        <title>Niastella vici sp. nov., isolated from farmland soil.</title>
        <authorList>
            <person name="Chen L."/>
            <person name="Wang D."/>
            <person name="Yang S."/>
            <person name="Wang G."/>
        </authorList>
    </citation>
    <scope>NUCLEOTIDE SEQUENCE [LARGE SCALE GENOMIC DNA]</scope>
    <source>
        <strain evidence="6 7">DJ57</strain>
    </source>
</reference>
<dbReference type="Gene3D" id="2.40.50.100">
    <property type="match status" value="1"/>
</dbReference>
<evidence type="ECO:0000259" key="3">
    <source>
        <dbReference type="Pfam" id="PF25954"/>
    </source>
</evidence>
<comment type="caution">
    <text evidence="6">The sequence shown here is derived from an EMBL/GenBank/DDBJ whole genome shotgun (WGS) entry which is preliminary data.</text>
</comment>
<dbReference type="InterPro" id="IPR006143">
    <property type="entry name" value="RND_pump_MFP"/>
</dbReference>
<dbReference type="PANTHER" id="PTHR30469">
    <property type="entry name" value="MULTIDRUG RESISTANCE PROTEIN MDTA"/>
    <property type="match status" value="1"/>
</dbReference>
<comment type="similarity">
    <text evidence="1">Belongs to the membrane fusion protein (MFP) (TC 8.A.1) family.</text>
</comment>
<dbReference type="GO" id="GO:0015562">
    <property type="term" value="F:efflux transmembrane transporter activity"/>
    <property type="evidence" value="ECO:0007669"/>
    <property type="project" value="TreeGrafter"/>
</dbReference>
<dbReference type="Gene3D" id="2.40.420.20">
    <property type="match status" value="1"/>
</dbReference>
<dbReference type="InterPro" id="IPR058647">
    <property type="entry name" value="BSH_CzcB-like"/>
</dbReference>
<evidence type="ECO:0000256" key="2">
    <source>
        <dbReference type="SAM" id="Coils"/>
    </source>
</evidence>
<evidence type="ECO:0000259" key="4">
    <source>
        <dbReference type="Pfam" id="PF25973"/>
    </source>
</evidence>
<feature type="domain" description="CusB-like beta-barrel" evidence="3">
    <location>
        <begin position="206"/>
        <end position="276"/>
    </location>
</feature>
<evidence type="ECO:0000313" key="6">
    <source>
        <dbReference type="EMBL" id="OQP60375.1"/>
    </source>
</evidence>
<feature type="domain" description="CzcB-like barrel-sandwich hybrid" evidence="4">
    <location>
        <begin position="77"/>
        <end position="199"/>
    </location>
</feature>
<keyword evidence="2" id="KW-0175">Coiled coil</keyword>